<keyword evidence="27 32" id="KW-1015">Disulfide bond</keyword>
<evidence type="ECO:0000256" key="27">
    <source>
        <dbReference type="ARBA" id="ARBA00023157"/>
    </source>
</evidence>
<comment type="domain">
    <text evidence="32">The membrane proximal external region (MPER) present in gp41 is a tryptophan-rich region recognized by the antibodies 2F5, Z13, and 4E10. MPER seems to play a role in fusion.</text>
</comment>
<dbReference type="Gene3D" id="2.170.40.20">
    <property type="entry name" value="Human immunodeficiency virus 1, Gp160, envelope glycoprotein"/>
    <property type="match status" value="2"/>
</dbReference>
<keyword evidence="9 32" id="KW-1032">Host cell membrane</keyword>
<comment type="PTM">
    <text evidence="32">Highly glycosylated by host. The high number of glycan on the protein is reffered to as 'glycan shield' because it contributes to hide protein sequence from adaptive immune system.</text>
</comment>
<dbReference type="GO" id="GO:0005198">
    <property type="term" value="F:structural molecule activity"/>
    <property type="evidence" value="ECO:0007669"/>
    <property type="project" value="UniProtKB-UniRule"/>
</dbReference>
<dbReference type="GO" id="GO:0016020">
    <property type="term" value="C:membrane"/>
    <property type="evidence" value="ECO:0007669"/>
    <property type="project" value="UniProtKB-UniRule"/>
</dbReference>
<dbReference type="HAMAP" id="MF_04083">
    <property type="entry name" value="HIV_ENV"/>
    <property type="match status" value="1"/>
</dbReference>
<dbReference type="SUPFAM" id="SSF56502">
    <property type="entry name" value="gp120 core"/>
    <property type="match status" value="2"/>
</dbReference>
<evidence type="ECO:0000256" key="5">
    <source>
        <dbReference type="ARBA" id="ARBA00004578"/>
    </source>
</evidence>
<dbReference type="Gene3D" id="1.20.5.490">
    <property type="entry name" value="Single helix bin"/>
    <property type="match status" value="1"/>
</dbReference>
<evidence type="ECO:0000256" key="20">
    <source>
        <dbReference type="ARBA" id="ARBA00022879"/>
    </source>
</evidence>
<keyword evidence="13 32" id="KW-0165">Cleavage on pair of basic residues</keyword>
<keyword evidence="29 32" id="KW-0899">Viral immunoevasion</keyword>
<dbReference type="CDD" id="cd09909">
    <property type="entry name" value="HIV-1-like_HR1-HR2"/>
    <property type="match status" value="1"/>
</dbReference>
<evidence type="ECO:0000256" key="23">
    <source>
        <dbReference type="ARBA" id="ARBA00023046"/>
    </source>
</evidence>
<evidence type="ECO:0000256" key="25">
    <source>
        <dbReference type="ARBA" id="ARBA00023136"/>
    </source>
</evidence>
<evidence type="ECO:0000256" key="19">
    <source>
        <dbReference type="ARBA" id="ARBA00022870"/>
    </source>
</evidence>
<keyword evidence="11 32" id="KW-0945">Host-virus interaction</keyword>
<dbReference type="InterPro" id="IPR000328">
    <property type="entry name" value="GP41-like"/>
</dbReference>
<evidence type="ECO:0000256" key="6">
    <source>
        <dbReference type="ARBA" id="ARBA00004650"/>
    </source>
</evidence>
<dbReference type="GO" id="GO:0020002">
    <property type="term" value="C:host cell plasma membrane"/>
    <property type="evidence" value="ECO:0007669"/>
    <property type="project" value="UniProtKB-SubCell"/>
</dbReference>
<keyword evidence="31 32" id="KW-1160">Virus entry into host cell</keyword>
<feature type="disulfide bond" evidence="32">
    <location>
        <begin position="204"/>
        <end position="215"/>
    </location>
</feature>
<dbReference type="Pfam" id="PF00517">
    <property type="entry name" value="GP41"/>
    <property type="match status" value="1"/>
</dbReference>
<feature type="compositionally biased region" description="Basic and acidic residues" evidence="34">
    <location>
        <begin position="684"/>
        <end position="702"/>
    </location>
</feature>
<evidence type="ECO:0000259" key="35">
    <source>
        <dbReference type="Pfam" id="PF00516"/>
    </source>
</evidence>
<keyword evidence="12 32" id="KW-1162">Viral penetration into host cytoplasm</keyword>
<evidence type="ECO:0000256" key="11">
    <source>
        <dbReference type="ARBA" id="ARBA00022581"/>
    </source>
</evidence>
<evidence type="ECO:0000256" key="33">
    <source>
        <dbReference type="RuleBase" id="RU363095"/>
    </source>
</evidence>
<comment type="subcellular location">
    <molecule>Transmembrane protein gp41</molecule>
    <subcellularLocation>
        <location evidence="32">Virion membrane</location>
        <topology evidence="32">Single-pass type I membrane protein</topology>
    </subcellularLocation>
    <subcellularLocation>
        <location evidence="32">Host cell membrane</location>
        <topology evidence="32">Single-pass type I membrane protein</topology>
    </subcellularLocation>
    <subcellularLocation>
        <location evidence="32">Host endosome membrane</location>
        <topology evidence="32">Single-pass type I membrane protein</topology>
    </subcellularLocation>
    <text evidence="32">It is probably concentrated at the site of budding and incorporated into the virions possibly by contacts between the cytoplasmic tail of Env and the N-terminus of Gag.</text>
</comment>
<feature type="coiled-coil region" evidence="32">
    <location>
        <begin position="591"/>
        <end position="625"/>
    </location>
</feature>
<comment type="similarity">
    <text evidence="32">Belongs to the HIV-1 env protein family.</text>
</comment>
<feature type="topological domain" description="Cytoplasmic" evidence="32">
    <location>
        <begin position="664"/>
        <end position="814"/>
    </location>
</feature>
<keyword evidence="19 32" id="KW-1043">Host membrane</keyword>
<comment type="caution">
    <text evidence="32 33">Lacks conserved residue(s) required for the propagation of feature annotation.</text>
</comment>
<dbReference type="GO" id="GO:1903908">
    <property type="term" value="P:positive regulation of plasma membrane raft polarization"/>
    <property type="evidence" value="ECO:0007669"/>
    <property type="project" value="UniProtKB-UniRule"/>
</dbReference>
<comment type="subcellular location">
    <subcellularLocation>
        <location evidence="3">Host cell membrane</location>
        <topology evidence="3">Peripheral membrane protein</topology>
    </subcellularLocation>
    <subcellularLocation>
        <location evidence="1">Host cell membrane</location>
        <topology evidence="1">Single-pass type I membrane protein</topology>
    </subcellularLocation>
    <subcellularLocation>
        <location evidence="2">Host endosome membrane</location>
        <topology evidence="2">Peripheral membrane protein</topology>
    </subcellularLocation>
    <subcellularLocation>
        <location evidence="5">Host endosome membrane</location>
        <topology evidence="5">Single-pass type I membrane protein</topology>
    </subcellularLocation>
    <subcellularLocation>
        <location evidence="6">Virion membrane</location>
        <topology evidence="6">Peripheral membrane protein</topology>
    </subcellularLocation>
    <subcellularLocation>
        <location evidence="4">Virion membrane</location>
        <topology evidence="4">Single-pass type I membrane protein</topology>
    </subcellularLocation>
</comment>
<evidence type="ECO:0000256" key="28">
    <source>
        <dbReference type="ARBA" id="ARBA00023180"/>
    </source>
</evidence>
<keyword evidence="14 32" id="KW-0812">Transmembrane</keyword>
<evidence type="ECO:0000256" key="18">
    <source>
        <dbReference type="ARBA" id="ARBA00022844"/>
    </source>
</evidence>
<keyword evidence="28 32" id="KW-0325">Glycoprotein</keyword>
<dbReference type="GO" id="GO:0019064">
    <property type="term" value="P:fusion of virus membrane with host plasma membrane"/>
    <property type="evidence" value="ECO:0007669"/>
    <property type="project" value="UniProtKB-UniRule"/>
</dbReference>
<dbReference type="FunFam" id="1.20.5.490:FF:000001">
    <property type="entry name" value="Envelope glycoprotein gp160"/>
    <property type="match status" value="1"/>
</dbReference>
<keyword evidence="16 32" id="KW-0732">Signal</keyword>
<sequence>MKAKETRKNYQHLWRGGILLLGMLMICSATQLWVTVYYGVPVWKDATTTLFCASDAKTYDTEKHNVWATHACVPTDPNPQEIVLGNVTENFNAWKNDMVDQMHEDIISLWDQSLKPCVKLTPLCVTLQCTNLEIRNCSFNITTDMRDKVKKEHALFYRLDIVPITSYRLISCNTSVLTQACPKVSFEPIPIHFCAPAGFAILKCNDKNFNRSGPCNNVSTVQCTHGIKPVVSTQLLLNGSLAEEEVVIRSENFTNNAKTIIVQLNKTVVINCTRPNNNTRRGIHIAPGRAFYATGDIVGDIRQAHCNLSGGDWNDTLKQVVEKLRGQFGNKTIVFANSSGGDPEIVTHSFNCGGEFFYCKTTQLFNSIWMPNGGTITLPCRIKQIINMWQEVGKAMYAPPISGQINCSSNITGLLLIRDGGAETFRPEGGNMKDNWRSELYKYKVVQIQPLGVAPTKAKRRVVQREKRAVGTLGAMFLGFLGAAGSTMGAASVTLTVQARQLLSGIVQQQNNLLRAIEAQQHLLQLTVWGIKQLQARVLAVERYLKDQQLLGIWGCSGKLICTTVVPWNTSWSNKTYSDIWDNMTWMQWEKEIDNYTDLIYTLLEQSQNQQEKNEQELLELDKWASLWNWFGITQWLWYIKIFIMIVGGLIGLRIVFAVLSIVNRVRQGYSPLSFQTHHPAPRGPDRPEGIEEGGGERDRDRSGQLVTGFLAIIWVDLRSLFLFLYHRLRDLLLIATRTVETLGRRGWKALKYWWNLLLYWSQEIRNSAVSLVNTIAIAVAEGTDRIIEIVQRAGRAILHIPTRIRQGFERALQ</sequence>
<dbReference type="InterPro" id="IPR037527">
    <property type="entry name" value="Gp160"/>
</dbReference>
<evidence type="ECO:0000256" key="14">
    <source>
        <dbReference type="ARBA" id="ARBA00022692"/>
    </source>
</evidence>
<name>A0A2P1CZT1_HV1</name>
<dbReference type="FunFam" id="2.170.40.20:FF:000003">
    <property type="entry name" value="Envelope glycoprotein gp160"/>
    <property type="match status" value="1"/>
</dbReference>
<feature type="domain" description="Human immunodeficiency virus 1 envelope glycoprotein Gp120" evidence="35">
    <location>
        <begin position="133"/>
        <end position="468"/>
    </location>
</feature>
<keyword evidence="18 32" id="KW-0946">Virion</keyword>
<dbReference type="GO" id="GO:0019082">
    <property type="term" value="P:viral protein processing"/>
    <property type="evidence" value="ECO:0007669"/>
    <property type="project" value="UniProtKB-UniRule"/>
</dbReference>
<evidence type="ECO:0000256" key="3">
    <source>
        <dbReference type="ARBA" id="ARBA00004505"/>
    </source>
</evidence>
<dbReference type="GO" id="GO:0055036">
    <property type="term" value="C:virion membrane"/>
    <property type="evidence" value="ECO:0007669"/>
    <property type="project" value="UniProtKB-SubCell"/>
</dbReference>
<dbReference type="InterPro" id="IPR000777">
    <property type="entry name" value="HIV1_Gp120"/>
</dbReference>
<feature type="region of interest" description="Disordered" evidence="34">
    <location>
        <begin position="674"/>
        <end position="702"/>
    </location>
</feature>
<comment type="PTM">
    <text evidence="32">Palmitoylation of the transmembrane protein and of Env polyprotein (prior to its proteolytic cleavage) is essential for their association with host cell membrane lipid rafts. Palmitoylation is therefore required for envelope trafficking to classical lipid rafts, but not for viral replication.</text>
</comment>
<feature type="region of interest" description="Immunosuppression" evidence="32">
    <location>
        <begin position="532"/>
        <end position="550"/>
    </location>
</feature>
<feature type="site" description="Cleavage; by host furin" evidence="32">
    <location>
        <begin position="468"/>
        <end position="469"/>
    </location>
</feature>
<evidence type="ECO:0000259" key="36">
    <source>
        <dbReference type="Pfam" id="PF00517"/>
    </source>
</evidence>
<feature type="chain" id="PRO_5023297150" description="Transmembrane protein gp41" evidence="32">
    <location>
        <begin position="469"/>
        <end position="814"/>
    </location>
</feature>
<keyword evidence="25 32" id="KW-0472">Membrane</keyword>
<dbReference type="GO" id="GO:1903911">
    <property type="term" value="P:positive regulation of receptor clustering"/>
    <property type="evidence" value="ECO:0007669"/>
    <property type="project" value="UniProtKB-UniRule"/>
</dbReference>
<gene>
    <name evidence="32 37" type="primary">env</name>
</gene>
<keyword evidence="22 32" id="KW-1133">Transmembrane helix</keyword>
<keyword evidence="7 32" id="KW-1168">Fusion of virus membrane with host membrane</keyword>
<dbReference type="GO" id="GO:0052031">
    <property type="term" value="P:symbiont-mediated perturbation of host defense response"/>
    <property type="evidence" value="ECO:0007669"/>
    <property type="project" value="UniProtKB-UniRule"/>
</dbReference>
<comment type="subunit">
    <text evidence="32">The mature envelope protein (Env) consists of a homotrimer of non-covalently associated gp120-gp41 heterodimers. The resulting complex protrudes from the virus surface as a spike. There seems to be as few as 10 spikes on the average virion. Surface protein gp120 interacts with host CD4, CCR5 and CXCR4. Gp120 also interacts with the C-type lectins CD209/DC-SIGN and CLEC4M/DC-SIGNR (collectively referred to as DC-SIGN(R)). Gp120 and gp41 interact with GalCer. Gp120 interacts with host ITGA4/ITGB7 complex; on CD4+ T-cells, this interaction results in rapid activation of integrin ITGAL/LFA-1, which facilitates efficient cell-to-cell spreading of HIV-1. Gp120 interacts with cell-associated heparan sulfate; this interaction increases virus infectivity on permissive cells and may be involved in infection of CD4- cells.</text>
</comment>
<comment type="domain">
    <text evidence="32">The YXXL motif is involved in determining the exact site of viral release at the surface of infected mononuclear cells and promotes endocytosis. YXXL and di-leucine endocytosis motifs interact directly or indirectly with the clathrin adapter complexes, opperate independently, and their activities are not additive.</text>
</comment>
<evidence type="ECO:0000256" key="16">
    <source>
        <dbReference type="ARBA" id="ARBA00022729"/>
    </source>
</evidence>
<keyword evidence="23 32" id="KW-1039">Host endosome</keyword>
<dbReference type="InterPro" id="IPR036377">
    <property type="entry name" value="Gp120_core_sf"/>
</dbReference>
<evidence type="ECO:0000256" key="13">
    <source>
        <dbReference type="ARBA" id="ARBA00022685"/>
    </source>
</evidence>
<evidence type="ECO:0000256" key="7">
    <source>
        <dbReference type="ARBA" id="ARBA00022506"/>
    </source>
</evidence>
<comment type="function">
    <text evidence="32">Transmembrane protein gp41: Acts as a class I viral fusion protein. Under the current model, the protein has at least 3 conformational states: pre-fusion native state, pre-hairpin intermediate state, and post-fusion hairpin state. During fusion of viral and target intracellular membranes, the coiled coil regions (heptad repeats) assume a trimer-of-hairpins structure, positioning the fusion peptide in close proximity to the C-terminal region of the ectodomain. The formation of this structure appears to drive apposition and subsequent fusion of viral and target cell membranes. Complete fusion occurs in host cell endosomes and is dynamin-dependent, however some lipid transfer might occur at the plasma membrane. The virus undergoes clathrin-dependent internalization long before endosomal fusion, thus minimizing the surface exposure of conserved viral epitopes during fusion and reducing the efficacy of inhibitors targeting these epitopes. Membranes fusion leads to delivery of the nucleocapsid into the cytoplasm.</text>
</comment>
<accession>A0A2P1CZT1</accession>
<evidence type="ECO:0000256" key="22">
    <source>
        <dbReference type="ARBA" id="ARBA00022989"/>
    </source>
</evidence>
<evidence type="ECO:0000256" key="29">
    <source>
        <dbReference type="ARBA" id="ARBA00023280"/>
    </source>
</evidence>
<feature type="disulfide bond" evidence="32">
    <location>
        <begin position="52"/>
        <end position="72"/>
    </location>
</feature>
<evidence type="ECO:0000256" key="26">
    <source>
        <dbReference type="ARBA" id="ARBA00023139"/>
    </source>
</evidence>
<dbReference type="EMBL" id="MH000294">
    <property type="protein sequence ID" value="AVK51555.1"/>
    <property type="molecule type" value="Genomic_DNA"/>
</dbReference>
<dbReference type="GO" id="GO:0075512">
    <property type="term" value="P:clathrin-dependent endocytosis of virus by host cell"/>
    <property type="evidence" value="ECO:0007669"/>
    <property type="project" value="UniProtKB-UniRule"/>
</dbReference>
<proteinExistence type="inferred from homology"/>
<comment type="domain">
    <text evidence="32">Some of the most genetically diverse regions of the viral genome are present in Env. They are called variable regions 1 through 5 (V1 through V5). Coreceptor usage of gp120 is determined mainly by the primary structure of the third variable region (V3) in the outer domain of gp120. The sequence of V3 determines which coreceptor, CCR5 and/or CXCR4 (corresponding to R5/macrophage, X4/T cell and R5X4/T cell and macrophage tropism), is used to trigger the fusion potential of the Env complex, and hence which cells the virus can infect. Binding to CCR5 involves a region adjacent in addition to V3.</text>
</comment>
<dbReference type="SUPFAM" id="SSF58069">
    <property type="entry name" value="Virus ectodomain"/>
    <property type="match status" value="1"/>
</dbReference>
<keyword evidence="10 32" id="KW-1165">Clathrin-mediated endocytosis of virus by host</keyword>
<comment type="subcellular location">
    <molecule>Surface protein gp120</molecule>
    <subcellularLocation>
        <location evidence="32">Virion membrane</location>
        <topology evidence="32">Peripheral membrane protein</topology>
    </subcellularLocation>
    <subcellularLocation>
        <location evidence="32">Host cell membrane</location>
        <topology evidence="32">Peripheral membrane protein</topology>
    </subcellularLocation>
    <subcellularLocation>
        <location evidence="32">Host endosome membrane</location>
        <topology evidence="32">Single-pass type I membrane protein</topology>
    </subcellularLocation>
    <text evidence="32">The surface protein is not anchored to the viral envelope, but associates with the extravirion surface through its binding to TM. It is probably concentrated at the site of budding and incorporated into the virions possibly by contacts between the cytoplasmic tail of Env and the N-terminus of Gag.</text>
</comment>
<keyword evidence="24 32" id="KW-0175">Coiled coil</keyword>
<dbReference type="GO" id="GO:0044175">
    <property type="term" value="C:host cell endosome membrane"/>
    <property type="evidence" value="ECO:0007669"/>
    <property type="project" value="UniProtKB-SubCell"/>
</dbReference>
<comment type="miscellaneous">
    <text evidence="32">HIV-1 lineages are divided in three main groups, M (for Major), O (for Outlier), and N (for New, or Non-M, Non-O). The vast majority of strains found worldwide belong to the group M. Group O seems to be endemic to and largely confined to Cameroon and neighboring countries in West Central Africa, where these viruses represent a small minority of HIV-1 strains. The group N is represented by a limited number of isolates from Cameroonian persons. The group M is further subdivided in 9 clades or subtypes (A to D, F to H, J and K).</text>
</comment>
<feature type="region of interest" description="MPER; binding to GalCer" evidence="32">
    <location>
        <begin position="620"/>
        <end position="641"/>
    </location>
</feature>
<evidence type="ECO:0000256" key="31">
    <source>
        <dbReference type="ARBA" id="ARBA00023296"/>
    </source>
</evidence>
<evidence type="ECO:0000256" key="24">
    <source>
        <dbReference type="ARBA" id="ARBA00023054"/>
    </source>
</evidence>
<feature type="region of interest" description="CD4-binding loop" evidence="32">
    <location>
        <begin position="338"/>
        <end position="348"/>
    </location>
</feature>
<evidence type="ECO:0000256" key="17">
    <source>
        <dbReference type="ARBA" id="ARBA00022804"/>
    </source>
</evidence>
<protein>
    <recommendedName>
        <fullName evidence="32">Envelope glycoprotein gp160</fullName>
    </recommendedName>
    <alternativeName>
        <fullName evidence="32">Env polyprotein</fullName>
    </alternativeName>
    <component>
        <recommendedName>
            <fullName evidence="32">Surface protein gp120</fullName>
            <shortName evidence="32">SU</shortName>
        </recommendedName>
        <alternativeName>
            <fullName evidence="32">Glycoprotein 120</fullName>
            <shortName evidence="32">gp120</shortName>
        </alternativeName>
    </component>
    <component>
        <recommendedName>
            <fullName evidence="32">Transmembrane protein gp41</fullName>
            <shortName evidence="32">TM</shortName>
        </recommendedName>
        <alternativeName>
            <fullName evidence="32">Glycoprotein 41</fullName>
            <shortName evidence="32">gp41</shortName>
        </alternativeName>
    </component>
</protein>
<comment type="PTM">
    <text evidence="32">Specific enzymatic cleavages in vivo yield mature proteins. Envelope glycoproteins are synthesized as a inactive precursor that is heavily N-glycosylated and processed likely by host cell furin in the Golgi to yield the mature SU and TM proteins. The cleavage site between SU and TM requires the minimal sequence [KR]-X-[KR]-R. About 2 of the 9 disulfide bonds of gp41 are reduced by P4HB/PDI, following binding to CD4 receptor.</text>
</comment>
<comment type="miscellaneous">
    <text evidence="32">Inhibitors targeting HIV-1 viral envelope proteins are used as antiretroviral drugs. Attachment of virions to the cell surface via non-specific interactions and CD4 binding can be blocked by inhibitors that include cyanovirin-N, cyclotriazadisulfonamide analogs, PRO 2000, TNX 355 and PRO 542. In addition, BMS 806 can block CD4-induced conformational changes. Env interactions with the coreceptor molecules can be targeted by CCR5 antagonists including SCH-D, maraviroc (UK 427857) and aplaviroc (GW 873140), and the CXCR4 antagonist AMD 070. Fusion of viral and cellular membranes can be inhibited by peptides such as enfuvirtide and tifuvirtide (T 1249). Resistance to inhibitors associated with mutations in Env are observed. Most of the time, single mutations confer only a modest reduction in drug susceptibility. Combination of several mutations is usually required to develop a high-level drug resistance.</text>
</comment>
<feature type="domain" description="Human immunodeficiency virus 1 envelope glycoprotein Gp120" evidence="35">
    <location>
        <begin position="32"/>
        <end position="132"/>
    </location>
</feature>
<keyword evidence="8 32" id="KW-1170">Fusion of virus membrane with host endosomal membrane</keyword>
<dbReference type="GO" id="GO:0019031">
    <property type="term" value="C:viral envelope"/>
    <property type="evidence" value="ECO:0007669"/>
    <property type="project" value="UniProtKB-KW"/>
</dbReference>
<dbReference type="FunFam" id="1.10.287.210:FF:000001">
    <property type="entry name" value="Envelope glycoprotein gp160"/>
    <property type="match status" value="1"/>
</dbReference>
<feature type="disulfide bond" evidence="32">
    <location>
        <begin position="556"/>
        <end position="562"/>
    </location>
</feature>
<dbReference type="Gene3D" id="1.10.287.210">
    <property type="match status" value="1"/>
</dbReference>
<feature type="transmembrane region" description="Helical" evidence="33">
    <location>
        <begin position="636"/>
        <end position="663"/>
    </location>
</feature>
<organism evidence="37">
    <name type="scientific">Human immunodeficiency virus type 1</name>
    <name type="common">HIV-1</name>
    <dbReference type="NCBI Taxonomy" id="11676"/>
    <lineage>
        <taxon>Viruses</taxon>
        <taxon>Riboviria</taxon>
        <taxon>Pararnavirae</taxon>
        <taxon>Artverviricota</taxon>
        <taxon>Revtraviricetes</taxon>
        <taxon>Ortervirales</taxon>
        <taxon>Retroviridae</taxon>
        <taxon>Orthoretrovirinae</taxon>
        <taxon>Lentivirus</taxon>
        <taxon>Lentivirus humimdef1</taxon>
    </lineage>
</organism>
<keyword evidence="26 32" id="KW-0564">Palmitate</keyword>
<feature type="domain" description="Retroviral envelope protein GP41-like" evidence="36">
    <location>
        <begin position="488"/>
        <end position="677"/>
    </location>
</feature>
<dbReference type="Pfam" id="PF00516">
    <property type="entry name" value="GP120"/>
    <property type="match status" value="2"/>
</dbReference>
<feature type="transmembrane region" description="Helical" evidence="33">
    <location>
        <begin position="12"/>
        <end position="34"/>
    </location>
</feature>
<feature type="disulfide bond" evidence="32">
    <location>
        <begin position="194"/>
        <end position="223"/>
    </location>
</feature>
<evidence type="ECO:0000256" key="8">
    <source>
        <dbReference type="ARBA" id="ARBA00022510"/>
    </source>
</evidence>
<feature type="short sequence motif" description="YXXL motif; contains endocytosis signal" evidence="32">
    <location>
        <begin position="670"/>
        <end position="673"/>
    </location>
</feature>
<evidence type="ECO:0000313" key="37">
    <source>
        <dbReference type="EMBL" id="AVK51555.1"/>
    </source>
</evidence>
<keyword evidence="15 32" id="KW-0053">Apoptosis</keyword>
<comment type="function">
    <text evidence="32">Envelope glycoprotein gp160: Oligomerizes in the host endoplasmic reticulum into predominantly trimers. In a second time, gp160 transits in the host Golgi, where glycosylation is completed. The precursor is then proteolytically cleaved in the trans-Golgi and thereby activated by cellular furin or furin-like proteases to produce gp120 and gp41.</text>
</comment>
<comment type="domain">
    <text evidence="32 33">The 17 amino acids long immunosuppressive region is present in many retroviral envelope proteins. Synthetic peptides derived from this relatively conserved sequence inhibit immune function in vitro and in vivo.</text>
</comment>
<dbReference type="GO" id="GO:0019062">
    <property type="term" value="P:virion attachment to host cell"/>
    <property type="evidence" value="ECO:0007669"/>
    <property type="project" value="UniProtKB-UniRule"/>
</dbReference>
<keyword evidence="20 32" id="KW-0261">Viral envelope protein</keyword>
<evidence type="ECO:0000256" key="15">
    <source>
        <dbReference type="ARBA" id="ARBA00022703"/>
    </source>
</evidence>
<comment type="domain">
    <text evidence="32">The CD4-binding region is targeted by the antibody b12.</text>
</comment>
<evidence type="ECO:0000256" key="4">
    <source>
        <dbReference type="ARBA" id="ARBA00004563"/>
    </source>
</evidence>
<evidence type="ECO:0000256" key="30">
    <source>
        <dbReference type="ARBA" id="ARBA00023288"/>
    </source>
</evidence>
<evidence type="ECO:0000256" key="34">
    <source>
        <dbReference type="SAM" id="MobiDB-lite"/>
    </source>
</evidence>
<evidence type="ECO:0000256" key="1">
    <source>
        <dbReference type="ARBA" id="ARBA00004402"/>
    </source>
</evidence>
<reference evidence="37" key="1">
    <citation type="submission" date="2018-02" db="EMBL/GenBank/DDBJ databases">
        <title>Phenotypic properties of envelope glycoproteins derived from primary HIV-1-infected patients belonging to transmission chains.</title>
        <authorList>
            <person name="Beretta M."/>
            <person name="Moreau A."/>
            <person name="Bouvin-Pley M."/>
            <person name="Essat A."/>
            <person name="Goujard C."/>
            <person name="Chaix M.L."/>
            <person name="Hue S."/>
            <person name="Meyer L."/>
            <person name="Barin F."/>
            <person name="Braibant M."/>
            <person name="Braibant M."/>
        </authorList>
    </citation>
    <scope>NUCLEOTIDE SEQUENCE</scope>
    <source>
        <strain evidence="37">LSB70094558</strain>
    </source>
</reference>
<evidence type="ECO:0000256" key="9">
    <source>
        <dbReference type="ARBA" id="ARBA00022511"/>
    </source>
</evidence>
<evidence type="ECO:0000256" key="2">
    <source>
        <dbReference type="ARBA" id="ARBA00004433"/>
    </source>
</evidence>
<keyword evidence="17 32" id="KW-1161">Viral attachment to host cell</keyword>
<organismHost>
    <name type="scientific">Homo sapiens</name>
    <name type="common">Human</name>
    <dbReference type="NCBI Taxonomy" id="9606"/>
</organismHost>
<evidence type="ECO:0000256" key="21">
    <source>
        <dbReference type="ARBA" id="ARBA00022890"/>
    </source>
</evidence>
<evidence type="ECO:0000256" key="10">
    <source>
        <dbReference type="ARBA" id="ARBA00022570"/>
    </source>
</evidence>
<evidence type="ECO:0000256" key="12">
    <source>
        <dbReference type="ARBA" id="ARBA00022595"/>
    </source>
</evidence>
<comment type="function">
    <text evidence="32">Surface protein gp120: Attaches the virus to the host lymphoid cell by binding to the primary receptor CD4. This interaction induces a structural rearrangement creating a high affinity binding site for a chemokine coreceptor like CXCR4 and/or CCR5. Acts as a ligand for CD209/DC-SIGN and CLEC4M/DC-SIGNR, which are respectively found on dendritic cells (DCs), and on endothelial cells of liver sinusoids and lymph node sinuses. These interactions allow capture of viral particles at mucosal surfaces by these cells and subsequent transmission to permissive cells. HIV subverts the migration properties of dendritic cells to gain access to CD4+ T-cells in lymph nodes. Virus transmission to permissive T-cells occurs either in trans (without DCs infection, through viral capture and transmission), or in cis (following DCs productive infection, through the usual CD4-gp120 interaction), thereby inducing a robust infection. In trans infection, bound virions remain infectious over days and it is proposed that they are not degraded, but protected in non-lysosomal acidic organelles within the DCs close to the cell membrane thus contributing to the viral infectious potential during DCs' migration from the periphery to the lymphoid tissues. On arrival at lymphoid tissues, intact virions recycle back to DCs' cell surface allowing virus transmission to CD4+ T-cells.</text>
</comment>
<evidence type="ECO:0000256" key="32">
    <source>
        <dbReference type="HAMAP-Rule" id="MF_04083"/>
    </source>
</evidence>
<dbReference type="GO" id="GO:0039654">
    <property type="term" value="P:fusion of virus membrane with host endosome membrane"/>
    <property type="evidence" value="ECO:0007669"/>
    <property type="project" value="UniProtKB-UniRule"/>
</dbReference>
<keyword evidence="21 32" id="KW-1164">Virus endocytosis by host</keyword>
<keyword evidence="30 32" id="KW-0449">Lipoprotein</keyword>
<feature type="chain" id="PRO_5023297149" description="Envelope glycoprotein gp160" evidence="32">
    <location>
        <begin position="31"/>
        <end position="814"/>
    </location>
</feature>